<feature type="transmembrane region" description="Helical" evidence="2">
    <location>
        <begin position="43"/>
        <end position="68"/>
    </location>
</feature>
<feature type="transmembrane region" description="Helical" evidence="2">
    <location>
        <begin position="154"/>
        <end position="176"/>
    </location>
</feature>
<dbReference type="PANTHER" id="PTHR20893">
    <property type="entry name" value="LD08641P"/>
    <property type="match status" value="1"/>
</dbReference>
<evidence type="ECO:0000256" key="1">
    <source>
        <dbReference type="SAM" id="MobiDB-lite"/>
    </source>
</evidence>
<sequence>MLAAWNSTACAENCSGHGECLNGTCFCEIQFIGEECRTTNTSYFAAFATIFFLVALVCLVQLVVCIAAEWQRLKAPTFLRACRITTQKVLYFVVFLASVIRGAYFTSPTAFKEGWSRSLLSAYYPLLLSGSSLIVCFWAEIFHLRDLRWEHRQFLSKSFLAFVTFNIISYSLLVAEFLTSHFFKTAPENESFYSDIFNGCYAVLLFIVVIFFLIYGIEVFFKVRGGFLLDEGAPTRPIAEEARQLFNFDANDVQPVAAKSVDTSQLHQSRLGLLSQALMLTSVVAFLCSETLGHFWKSKVPIYSRNWHNLVFRVVEIGVALWFPCVLWNCMSPEELWILNPKRLLKRKDYGSGADGAGSSGLSGPSRSVDPKSAKSETISAYSESRLLYRKLYNS</sequence>
<evidence type="ECO:0000259" key="3">
    <source>
        <dbReference type="Pfam" id="PF06454"/>
    </source>
</evidence>
<keyword evidence="5" id="KW-1185">Reference proteome</keyword>
<feature type="region of interest" description="Disordered" evidence="1">
    <location>
        <begin position="353"/>
        <end position="379"/>
    </location>
</feature>
<gene>
    <name evidence="4" type="ORF">AAG570_007304</name>
</gene>
<dbReference type="Proteomes" id="UP001558652">
    <property type="component" value="Unassembled WGS sequence"/>
</dbReference>
<evidence type="ECO:0000313" key="5">
    <source>
        <dbReference type="Proteomes" id="UP001558652"/>
    </source>
</evidence>
<proteinExistence type="predicted"/>
<evidence type="ECO:0000313" key="4">
    <source>
        <dbReference type="EMBL" id="KAL1115273.1"/>
    </source>
</evidence>
<dbReference type="InterPro" id="IPR009457">
    <property type="entry name" value="THH1/TOM1/TOM3_dom"/>
</dbReference>
<protein>
    <recommendedName>
        <fullName evidence="3">THH1/TOM1/TOM3 domain-containing protein</fullName>
    </recommendedName>
</protein>
<accession>A0ABD0YAN1</accession>
<organism evidence="4 5">
    <name type="scientific">Ranatra chinensis</name>
    <dbReference type="NCBI Taxonomy" id="642074"/>
    <lineage>
        <taxon>Eukaryota</taxon>
        <taxon>Metazoa</taxon>
        <taxon>Ecdysozoa</taxon>
        <taxon>Arthropoda</taxon>
        <taxon>Hexapoda</taxon>
        <taxon>Insecta</taxon>
        <taxon>Pterygota</taxon>
        <taxon>Neoptera</taxon>
        <taxon>Paraneoptera</taxon>
        <taxon>Hemiptera</taxon>
        <taxon>Heteroptera</taxon>
        <taxon>Panheteroptera</taxon>
        <taxon>Nepomorpha</taxon>
        <taxon>Nepidae</taxon>
        <taxon>Ranatrinae</taxon>
        <taxon>Ranatra</taxon>
    </lineage>
</organism>
<feature type="transmembrane region" description="Helical" evidence="2">
    <location>
        <begin position="123"/>
        <end position="142"/>
    </location>
</feature>
<feature type="transmembrane region" description="Helical" evidence="2">
    <location>
        <begin position="196"/>
        <end position="217"/>
    </location>
</feature>
<keyword evidence="2" id="KW-0812">Transmembrane</keyword>
<dbReference type="Gene3D" id="2.10.25.10">
    <property type="entry name" value="Laminin"/>
    <property type="match status" value="1"/>
</dbReference>
<feature type="transmembrane region" description="Helical" evidence="2">
    <location>
        <begin position="89"/>
        <end position="111"/>
    </location>
</feature>
<evidence type="ECO:0000256" key="2">
    <source>
        <dbReference type="SAM" id="Phobius"/>
    </source>
</evidence>
<feature type="domain" description="THH1/TOM1/TOM3" evidence="3">
    <location>
        <begin position="41"/>
        <end position="224"/>
    </location>
</feature>
<dbReference type="EMBL" id="JBFDAA010000020">
    <property type="protein sequence ID" value="KAL1115273.1"/>
    <property type="molecule type" value="Genomic_DNA"/>
</dbReference>
<reference evidence="4 5" key="1">
    <citation type="submission" date="2024-07" db="EMBL/GenBank/DDBJ databases">
        <title>Chromosome-level genome assembly of the water stick insect Ranatra chinensis (Heteroptera: Nepidae).</title>
        <authorList>
            <person name="Liu X."/>
        </authorList>
    </citation>
    <scope>NUCLEOTIDE SEQUENCE [LARGE SCALE GENOMIC DNA]</scope>
    <source>
        <strain evidence="4">Cailab_2021Rc</strain>
        <tissue evidence="4">Muscle</tissue>
    </source>
</reference>
<dbReference type="AlphaFoldDB" id="A0ABD0YAN1"/>
<dbReference type="PANTHER" id="PTHR20893:SF2">
    <property type="entry name" value="LD08641P"/>
    <property type="match status" value="1"/>
</dbReference>
<keyword evidence="2" id="KW-1133">Transmembrane helix</keyword>
<comment type="caution">
    <text evidence="4">The sequence shown here is derived from an EMBL/GenBank/DDBJ whole genome shotgun (WGS) entry which is preliminary data.</text>
</comment>
<name>A0ABD0YAN1_9HEMI</name>
<keyword evidence="2" id="KW-0472">Membrane</keyword>
<dbReference type="Pfam" id="PF06454">
    <property type="entry name" value="THH1_TOM1-3_dom"/>
    <property type="match status" value="1"/>
</dbReference>